<protein>
    <recommendedName>
        <fullName evidence="1">VapC45 PIN like domain-containing protein</fullName>
    </recommendedName>
</protein>
<comment type="caution">
    <text evidence="2">The sequence shown here is derived from an EMBL/GenBank/DDBJ whole genome shotgun (WGS) entry which is preliminary data.</text>
</comment>
<evidence type="ECO:0000313" key="2">
    <source>
        <dbReference type="EMBL" id="MDN4595894.1"/>
    </source>
</evidence>
<dbReference type="EMBL" id="JAROCB010000001">
    <property type="protein sequence ID" value="MDN4595894.1"/>
    <property type="molecule type" value="Genomic_DNA"/>
</dbReference>
<sequence length="139" mass="15479">MKFYLDECVSYKVLEPLKRVFTDHEFLDYRSTGLTGMKDIPLFDQMRFRGVDVFLTVDRSQLGNPAELAAIRAGGCHWVGFAAPSGRGVSLIARTGAMLLETVSFISDNEPVVPTAYRPKANGRQLHQLFTDVKPIGDL</sequence>
<dbReference type="RefSeq" id="WP_301215468.1">
    <property type="nucleotide sequence ID" value="NZ_JAROCB010000001.1"/>
</dbReference>
<name>A0ABT8ISW7_9MICO</name>
<accession>A0ABT8ISW7</accession>
<proteinExistence type="predicted"/>
<feature type="domain" description="VapC45 PIN like" evidence="1">
    <location>
        <begin position="1"/>
        <end position="79"/>
    </location>
</feature>
<gene>
    <name evidence="2" type="ORF">P5G59_01950</name>
</gene>
<evidence type="ECO:0000259" key="1">
    <source>
        <dbReference type="Pfam" id="PF18478"/>
    </source>
</evidence>
<reference evidence="2" key="1">
    <citation type="submission" date="2023-03" db="EMBL/GenBank/DDBJ databases">
        <title>MT1 and MT2 Draft Genomes of Novel Species.</title>
        <authorList>
            <person name="Venkateswaran K."/>
        </authorList>
    </citation>
    <scope>NUCLEOTIDE SEQUENCE</scope>
    <source>
        <strain evidence="2">F6_8S_P_1A</strain>
    </source>
</reference>
<dbReference type="Pfam" id="PF18478">
    <property type="entry name" value="PIN_10"/>
    <property type="match status" value="1"/>
</dbReference>
<dbReference type="Proteomes" id="UP001174210">
    <property type="component" value="Unassembled WGS sequence"/>
</dbReference>
<keyword evidence="3" id="KW-1185">Reference proteome</keyword>
<evidence type="ECO:0000313" key="3">
    <source>
        <dbReference type="Proteomes" id="UP001174210"/>
    </source>
</evidence>
<organism evidence="2 3">
    <name type="scientific">Leifsonia virtsii</name>
    <dbReference type="NCBI Taxonomy" id="3035915"/>
    <lineage>
        <taxon>Bacteria</taxon>
        <taxon>Bacillati</taxon>
        <taxon>Actinomycetota</taxon>
        <taxon>Actinomycetes</taxon>
        <taxon>Micrococcales</taxon>
        <taxon>Microbacteriaceae</taxon>
        <taxon>Leifsonia</taxon>
    </lineage>
</organism>
<dbReference type="InterPro" id="IPR041375">
    <property type="entry name" value="VapC45_PIN-like"/>
</dbReference>